<protein>
    <submittedName>
        <fullName evidence="1">Uncharacterized protein</fullName>
    </submittedName>
</protein>
<organism evidence="1 2">
    <name type="scientific">Lysobacter niastensis</name>
    <dbReference type="NCBI Taxonomy" id="380629"/>
    <lineage>
        <taxon>Bacteria</taxon>
        <taxon>Pseudomonadati</taxon>
        <taxon>Pseudomonadota</taxon>
        <taxon>Gammaproteobacteria</taxon>
        <taxon>Lysobacterales</taxon>
        <taxon>Lysobacteraceae</taxon>
        <taxon>Lysobacter</taxon>
    </lineage>
</organism>
<proteinExistence type="predicted"/>
<reference evidence="1 2" key="1">
    <citation type="submission" date="2023-07" db="EMBL/GenBank/DDBJ databases">
        <title>Sorghum-associated microbial communities from plants grown in Nebraska, USA.</title>
        <authorList>
            <person name="Schachtman D."/>
        </authorList>
    </citation>
    <scope>NUCLEOTIDE SEQUENCE [LARGE SCALE GENOMIC DNA]</scope>
    <source>
        <strain evidence="1 2">BE198</strain>
    </source>
</reference>
<gene>
    <name evidence="1" type="ORF">J2X06_000140</name>
</gene>
<sequence length="85" mass="9723">MLRTKFFVAPVGDQWEVACTLRGHPTTRHASRFAALHTARLTAQDLWTEQRVACEVLIDEDDGQWHPAARFGELLDLGRDLAWSY</sequence>
<dbReference type="Proteomes" id="UP001251524">
    <property type="component" value="Unassembled WGS sequence"/>
</dbReference>
<accession>A0ABU1W5V1</accession>
<keyword evidence="2" id="KW-1185">Reference proteome</keyword>
<comment type="caution">
    <text evidence="1">The sequence shown here is derived from an EMBL/GenBank/DDBJ whole genome shotgun (WGS) entry which is preliminary data.</text>
</comment>
<dbReference type="RefSeq" id="WP_310056952.1">
    <property type="nucleotide sequence ID" value="NZ_JAVDVY010000001.1"/>
</dbReference>
<evidence type="ECO:0000313" key="2">
    <source>
        <dbReference type="Proteomes" id="UP001251524"/>
    </source>
</evidence>
<dbReference type="EMBL" id="JAVDVY010000001">
    <property type="protein sequence ID" value="MDR7132956.1"/>
    <property type="molecule type" value="Genomic_DNA"/>
</dbReference>
<evidence type="ECO:0000313" key="1">
    <source>
        <dbReference type="EMBL" id="MDR7132956.1"/>
    </source>
</evidence>
<name>A0ABU1W5V1_9GAMM</name>